<reference evidence="2 3" key="1">
    <citation type="submission" date="2015-11" db="EMBL/GenBank/DDBJ databases">
        <title>Genomic analysis of 38 Legionella species identifies large and diverse effector repertoires.</title>
        <authorList>
            <person name="Burstein D."/>
            <person name="Amaro F."/>
            <person name="Zusman T."/>
            <person name="Lifshitz Z."/>
            <person name="Cohen O."/>
            <person name="Gilbert J.A."/>
            <person name="Pupko T."/>
            <person name="Shuman H.A."/>
            <person name="Segal G."/>
        </authorList>
    </citation>
    <scope>NUCLEOTIDE SEQUENCE [LARGE SCALE GENOMIC DNA]</scope>
    <source>
        <strain evidence="2 3">SC-63-C7</strain>
    </source>
</reference>
<dbReference type="PATRIC" id="fig|45074.5.peg.58"/>
<feature type="compositionally biased region" description="Polar residues" evidence="1">
    <location>
        <begin position="22"/>
        <end position="45"/>
    </location>
</feature>
<evidence type="ECO:0000313" key="2">
    <source>
        <dbReference type="EMBL" id="KTD69968.1"/>
    </source>
</evidence>
<organism evidence="2 3">
    <name type="scientific">Legionella santicrucis</name>
    <dbReference type="NCBI Taxonomy" id="45074"/>
    <lineage>
        <taxon>Bacteria</taxon>
        <taxon>Pseudomonadati</taxon>
        <taxon>Pseudomonadota</taxon>
        <taxon>Gammaproteobacteria</taxon>
        <taxon>Legionellales</taxon>
        <taxon>Legionellaceae</taxon>
        <taxon>Legionella</taxon>
    </lineage>
</organism>
<comment type="caution">
    <text evidence="2">The sequence shown here is derived from an EMBL/GenBank/DDBJ whole genome shotgun (WGS) entry which is preliminary data.</text>
</comment>
<gene>
    <name evidence="2" type="ORF">Lsan_0052</name>
</gene>
<keyword evidence="3" id="KW-1185">Reference proteome</keyword>
<evidence type="ECO:0000256" key="1">
    <source>
        <dbReference type="SAM" id="MobiDB-lite"/>
    </source>
</evidence>
<dbReference type="Proteomes" id="UP000054703">
    <property type="component" value="Unassembled WGS sequence"/>
</dbReference>
<evidence type="ECO:0000313" key="3">
    <source>
        <dbReference type="Proteomes" id="UP000054703"/>
    </source>
</evidence>
<dbReference type="AlphaFoldDB" id="A0A0W0ZLU4"/>
<name>A0A0W0ZLU4_9GAMM</name>
<dbReference type="RefSeq" id="WP_237761995.1">
    <property type="nucleotide sequence ID" value="NZ_CAAAIH010000054.1"/>
</dbReference>
<accession>A0A0W0ZLU4</accession>
<protein>
    <submittedName>
        <fullName evidence="2">Uncharacterized protein</fullName>
    </submittedName>
</protein>
<sequence length="206" mass="23311">MLSKYVFESFSIKPIFRKNLTNNEETPSSSSADSFQSVNDPTLSPQHMAPIGPGTTNTWNKKELILSEKTRLKYNVATCTAVDINGIGAKCLTDAYHEIHGLPGFVHRFLHGRPSLERALFVQAPEMYPIFDTPYDDSKTILMTNPAYLDVKKFLSDCEKVSTSYALKQLKNSENGLALVTWYIHPEALPTKFRNRSPLINFKEVY</sequence>
<dbReference type="EMBL" id="LNYU01000003">
    <property type="protein sequence ID" value="KTD69968.1"/>
    <property type="molecule type" value="Genomic_DNA"/>
</dbReference>
<proteinExistence type="predicted"/>
<feature type="region of interest" description="Disordered" evidence="1">
    <location>
        <begin position="22"/>
        <end position="56"/>
    </location>
</feature>